<proteinExistence type="predicted"/>
<dbReference type="InterPro" id="IPR019292">
    <property type="entry name" value="McrC"/>
</dbReference>
<evidence type="ECO:0000313" key="1">
    <source>
        <dbReference type="EMBL" id="MDF2096603.1"/>
    </source>
</evidence>
<keyword evidence="1" id="KW-0540">Nuclease</keyword>
<keyword evidence="1" id="KW-0255">Endonuclease</keyword>
<accession>A0ABT5YP46</accession>
<dbReference type="PANTHER" id="PTHR38733">
    <property type="entry name" value="PROTEIN MCRC"/>
    <property type="match status" value="1"/>
</dbReference>
<dbReference type="GO" id="GO:0016787">
    <property type="term" value="F:hydrolase activity"/>
    <property type="evidence" value="ECO:0007669"/>
    <property type="project" value="UniProtKB-KW"/>
</dbReference>
<protein>
    <submittedName>
        <fullName evidence="1">5-methylcytosine-specific restriction endonuclease system specificity protein McrC</fullName>
        <ecNumber evidence="1">3.1.21.-</ecNumber>
    </submittedName>
</protein>
<dbReference type="Pfam" id="PF10117">
    <property type="entry name" value="McrBC"/>
    <property type="match status" value="1"/>
</dbReference>
<dbReference type="EC" id="3.1.21.-" evidence="1"/>
<dbReference type="GO" id="GO:0004519">
    <property type="term" value="F:endonuclease activity"/>
    <property type="evidence" value="ECO:0007669"/>
    <property type="project" value="UniProtKB-KW"/>
</dbReference>
<organism evidence="1 2">
    <name type="scientific">Aquibaculum arenosum</name>
    <dbReference type="NCBI Taxonomy" id="3032591"/>
    <lineage>
        <taxon>Bacteria</taxon>
        <taxon>Pseudomonadati</taxon>
        <taxon>Pseudomonadota</taxon>
        <taxon>Alphaproteobacteria</taxon>
        <taxon>Rhodospirillales</taxon>
        <taxon>Rhodovibrionaceae</taxon>
        <taxon>Aquibaculum</taxon>
    </lineage>
</organism>
<dbReference type="NCBIfam" id="NF007277">
    <property type="entry name" value="PRK09736.1"/>
    <property type="match status" value="1"/>
</dbReference>
<dbReference type="RefSeq" id="WP_275823195.1">
    <property type="nucleotide sequence ID" value="NZ_JARHUD010000006.1"/>
</dbReference>
<evidence type="ECO:0000313" key="2">
    <source>
        <dbReference type="Proteomes" id="UP001215503"/>
    </source>
</evidence>
<keyword evidence="1" id="KW-0378">Hydrolase</keyword>
<dbReference type="InterPro" id="IPR014407">
    <property type="entry name" value="McrC_bac"/>
</dbReference>
<name>A0ABT5YP46_9PROT</name>
<dbReference type="PIRSF" id="PIRSF003109">
    <property type="entry name" value="McrC"/>
    <property type="match status" value="1"/>
</dbReference>
<gene>
    <name evidence="1" type="primary">mcrC</name>
    <name evidence="1" type="ORF">P2G67_11500</name>
</gene>
<sequence length="386" mass="43565">MSAASDFAGWQADEVELAYDKIPIRNVWLLFLYANDLARFQGRFDAEIEDSPDLKSLIARLLCHAVETRLQRNLSFGYRRRADTLKRVRGRIEILETESRALFRRGEVACRFDEFTIDTPRNRLVRAALTALSGRVSNPSLSHRTRTLSGALARAGVSGQSPSRAEFATDQIARHEGEDKLMVSLARAVFELVLPTEQEGVRSLFKASRGDTAFRKLFERAIGRFFAEELSRKEGWRVYPGKQISWPVGAASPGIRAHLPMMVTDIILENEREDRRIIIDTKFTSILTDAHYGMGQRFKTGHIYQLYAYLRSQEKEDDPRSLNSEGILLYPALGVDVDEAAELQGHRLRFATVNLAQPTASVIETLRQLPVLSRLDMSHISATGQA</sequence>
<dbReference type="Proteomes" id="UP001215503">
    <property type="component" value="Unassembled WGS sequence"/>
</dbReference>
<dbReference type="PANTHER" id="PTHR38733:SF1">
    <property type="entry name" value="TYPE IV METHYL-DIRECTED RESTRICTION ENZYME ECOKMCRBC"/>
    <property type="match status" value="1"/>
</dbReference>
<comment type="caution">
    <text evidence="1">The sequence shown here is derived from an EMBL/GenBank/DDBJ whole genome shotgun (WGS) entry which is preliminary data.</text>
</comment>
<dbReference type="EMBL" id="JARHUD010000006">
    <property type="protein sequence ID" value="MDF2096603.1"/>
    <property type="molecule type" value="Genomic_DNA"/>
</dbReference>
<reference evidence="1 2" key="1">
    <citation type="submission" date="2023-03" db="EMBL/GenBank/DDBJ databases">
        <title>Fodinicurvata sp. CAU 1616 isolated from sea sendiment.</title>
        <authorList>
            <person name="Kim W."/>
        </authorList>
    </citation>
    <scope>NUCLEOTIDE SEQUENCE [LARGE SCALE GENOMIC DNA]</scope>
    <source>
        <strain evidence="1 2">CAU 1616</strain>
    </source>
</reference>
<keyword evidence="2" id="KW-1185">Reference proteome</keyword>